<protein>
    <recommendedName>
        <fullName evidence="2">UPF0235 protein DPF_2252</fullName>
    </recommendedName>
</protein>
<comment type="caution">
    <text evidence="3">The sequence shown here is derived from an EMBL/GenBank/DDBJ whole genome shotgun (WGS) entry which is preliminary data.</text>
</comment>
<dbReference type="HAMAP" id="MF_00634">
    <property type="entry name" value="UPF0235"/>
    <property type="match status" value="1"/>
</dbReference>
<evidence type="ECO:0000313" key="4">
    <source>
        <dbReference type="Proteomes" id="UP000095200"/>
    </source>
</evidence>
<sequence>MPTNYPVYIKKVGPHAWKLCVWVQPRAKKSGIQGMYGDRLKIKVAAPPVDHKANQELVGTIASVLGIKNRDVRVLSGETGRKKDLIIETEKEPCWDRLGDFSA</sequence>
<accession>A0A194AJV7</accession>
<evidence type="ECO:0000256" key="2">
    <source>
        <dbReference type="HAMAP-Rule" id="MF_00634"/>
    </source>
</evidence>
<name>A0A194AJV7_9BACT</name>
<dbReference type="PANTHER" id="PTHR13420:SF7">
    <property type="entry name" value="UPF0235 PROTEIN C15ORF40"/>
    <property type="match status" value="1"/>
</dbReference>
<proteinExistence type="inferred from homology"/>
<dbReference type="Pfam" id="PF02594">
    <property type="entry name" value="DUF167"/>
    <property type="match status" value="1"/>
</dbReference>
<evidence type="ECO:0000313" key="3">
    <source>
        <dbReference type="EMBL" id="GAU09525.1"/>
    </source>
</evidence>
<dbReference type="GO" id="GO:0005737">
    <property type="term" value="C:cytoplasm"/>
    <property type="evidence" value="ECO:0007669"/>
    <property type="project" value="TreeGrafter"/>
</dbReference>
<evidence type="ECO:0000256" key="1">
    <source>
        <dbReference type="ARBA" id="ARBA00010364"/>
    </source>
</evidence>
<dbReference type="RefSeq" id="WP_069859738.1">
    <property type="nucleotide sequence ID" value="NZ_BDFE01000017.1"/>
</dbReference>
<comment type="similarity">
    <text evidence="1 2">Belongs to the UPF0235 family.</text>
</comment>
<dbReference type="PANTHER" id="PTHR13420">
    <property type="entry name" value="UPF0235 PROTEIN C15ORF40"/>
    <property type="match status" value="1"/>
</dbReference>
<dbReference type="InterPro" id="IPR003746">
    <property type="entry name" value="DUF167"/>
</dbReference>
<dbReference type="AlphaFoldDB" id="A0A194AJV7"/>
<dbReference type="OrthoDB" id="9800587at2"/>
<dbReference type="EMBL" id="BDFE01000017">
    <property type="protein sequence ID" value="GAU09525.1"/>
    <property type="molecule type" value="Genomic_DNA"/>
</dbReference>
<dbReference type="SUPFAM" id="SSF69786">
    <property type="entry name" value="YggU-like"/>
    <property type="match status" value="1"/>
</dbReference>
<dbReference type="Proteomes" id="UP000095200">
    <property type="component" value="Unassembled WGS sequence"/>
</dbReference>
<organism evidence="3 4">
    <name type="scientific">Desulfoplanes formicivorans</name>
    <dbReference type="NCBI Taxonomy" id="1592317"/>
    <lineage>
        <taxon>Bacteria</taxon>
        <taxon>Pseudomonadati</taxon>
        <taxon>Thermodesulfobacteriota</taxon>
        <taxon>Desulfovibrionia</taxon>
        <taxon>Desulfovibrionales</taxon>
        <taxon>Desulfoplanaceae</taxon>
        <taxon>Desulfoplanes</taxon>
    </lineage>
</organism>
<gene>
    <name evidence="3" type="ORF">DPF_2252</name>
</gene>
<keyword evidence="4" id="KW-1185">Reference proteome</keyword>
<dbReference type="STRING" id="1592317.DPF_2252"/>
<dbReference type="Gene3D" id="3.30.1200.10">
    <property type="entry name" value="YggU-like"/>
    <property type="match status" value="1"/>
</dbReference>
<dbReference type="NCBIfam" id="TIGR00251">
    <property type="entry name" value="DUF167 family protein"/>
    <property type="match status" value="1"/>
</dbReference>
<dbReference type="SMART" id="SM01152">
    <property type="entry name" value="DUF167"/>
    <property type="match status" value="1"/>
</dbReference>
<reference evidence="4" key="1">
    <citation type="submission" date="2016-06" db="EMBL/GenBank/DDBJ databases">
        <title>Draft genome sequence of Desulfoplanes formicivorans strain Pf12B.</title>
        <authorList>
            <person name="Watanabe M."/>
            <person name="Kojima H."/>
            <person name="Fukui M."/>
        </authorList>
    </citation>
    <scope>NUCLEOTIDE SEQUENCE [LARGE SCALE GENOMIC DNA]</scope>
    <source>
        <strain evidence="4">Pf12B</strain>
    </source>
</reference>
<dbReference type="InterPro" id="IPR036591">
    <property type="entry name" value="YggU-like_sf"/>
</dbReference>